<comment type="subcellular location">
    <subcellularLocation>
        <location evidence="1">Membrane</location>
        <topology evidence="1">Multi-pass membrane protein</topology>
    </subcellularLocation>
</comment>
<dbReference type="PANTHER" id="PTHR42718">
    <property type="entry name" value="MAJOR FACILITATOR SUPERFAMILY MULTIDRUG TRANSPORTER MFSC"/>
    <property type="match status" value="1"/>
</dbReference>
<dbReference type="AlphaFoldDB" id="A0A0F9X8J3"/>
<dbReference type="Pfam" id="PF07690">
    <property type="entry name" value="MFS_1"/>
    <property type="match status" value="1"/>
</dbReference>
<feature type="transmembrane region" description="Helical" evidence="6">
    <location>
        <begin position="157"/>
        <end position="176"/>
    </location>
</feature>
<dbReference type="OrthoDB" id="440755at2759"/>
<feature type="transmembrane region" description="Helical" evidence="6">
    <location>
        <begin position="126"/>
        <end position="145"/>
    </location>
</feature>
<feature type="transmembrane region" description="Helical" evidence="6">
    <location>
        <begin position="347"/>
        <end position="369"/>
    </location>
</feature>
<keyword evidence="3 6" id="KW-1133">Transmembrane helix</keyword>
<dbReference type="OMA" id="KWLFFML"/>
<evidence type="ECO:0000256" key="4">
    <source>
        <dbReference type="ARBA" id="ARBA00023136"/>
    </source>
</evidence>
<dbReference type="InterPro" id="IPR011701">
    <property type="entry name" value="MFS"/>
</dbReference>
<feature type="transmembrane region" description="Helical" evidence="6">
    <location>
        <begin position="514"/>
        <end position="534"/>
    </location>
</feature>
<dbReference type="InterPro" id="IPR036259">
    <property type="entry name" value="MFS_trans_sf"/>
</dbReference>
<feature type="region of interest" description="Disordered" evidence="5">
    <location>
        <begin position="1"/>
        <end position="41"/>
    </location>
</feature>
<dbReference type="Gene3D" id="1.20.1250.20">
    <property type="entry name" value="MFS general substrate transporter like domains"/>
    <property type="match status" value="2"/>
</dbReference>
<evidence type="ECO:0000259" key="7">
    <source>
        <dbReference type="PROSITE" id="PS50850"/>
    </source>
</evidence>
<comment type="caution">
    <text evidence="8">The sequence shown here is derived from an EMBL/GenBank/DDBJ whole genome shotgun (WGS) entry which is preliminary data.</text>
</comment>
<evidence type="ECO:0000256" key="5">
    <source>
        <dbReference type="SAM" id="MobiDB-lite"/>
    </source>
</evidence>
<feature type="transmembrane region" description="Helical" evidence="6">
    <location>
        <begin position="182"/>
        <end position="203"/>
    </location>
</feature>
<feature type="compositionally biased region" description="Polar residues" evidence="5">
    <location>
        <begin position="8"/>
        <end position="37"/>
    </location>
</feature>
<sequence>MASDLPNVISSSQKESCETTPYDSSSLTEETANNNANGGKKCVLPSQDANTFREPKFQTLGNNDPESGQLPALGAIVSRATTISKKRAYTFMILIVLTQAVQMFAYGAGIIGAFTVGHAVGASDLQSTWIAAAYPLTQGSFVLISGRLGTVFGHKKMLTLGTSIWIFWTLATAYGTNIVGISIMRALAGIGGGLLVPNAVALLTITFPPGRQRNLALALFASMGPVGGAGGCVFNGFFLQWTDWTWLFFFLAVLGAVVYGAAIIAVPDDERLDPEGKIDWTGSYLGVAGLVLFNFVWNQAPIVGWKNPYEYVLLIVAIGHFAVFLIWESRWAVSPIIPFEIWKVPSFGALIVVCFFVFMSLGIYIWYVTVFLANLRNWDPVLLGCSFLPMAVSGTGAAFFAAWVVRKLPAEMVVCIGALGAVVMNILIATMPVHQTFWAMVFPAMILAGCTGDMVFAAGQIIASSIVTRKHQGTAGSLIGTLFTYGLSTGLGFAGTVEIYINKDGTNLLGGYRGAAYLGIGFAGAAIILTLLFVRMKKNTVEGWQGEDAEIAEPGE</sequence>
<dbReference type="Proteomes" id="UP000034112">
    <property type="component" value="Unassembled WGS sequence"/>
</dbReference>
<dbReference type="PANTHER" id="PTHR42718:SF41">
    <property type="entry name" value="MFS TRANSPORTER OF UNKOWN SPECIFICITY (AFU_ORTHOLOGUE AFUA_5G09940)-RELATED"/>
    <property type="match status" value="1"/>
</dbReference>
<feature type="transmembrane region" description="Helical" evidence="6">
    <location>
        <begin position="309"/>
        <end position="327"/>
    </location>
</feature>
<evidence type="ECO:0000256" key="1">
    <source>
        <dbReference type="ARBA" id="ARBA00004141"/>
    </source>
</evidence>
<feature type="transmembrane region" description="Helical" evidence="6">
    <location>
        <begin position="412"/>
        <end position="431"/>
    </location>
</feature>
<feature type="transmembrane region" description="Helical" evidence="6">
    <location>
        <begin position="244"/>
        <end position="266"/>
    </location>
</feature>
<feature type="transmembrane region" description="Helical" evidence="6">
    <location>
        <begin position="475"/>
        <end position="494"/>
    </location>
</feature>
<feature type="transmembrane region" description="Helical" evidence="6">
    <location>
        <begin position="381"/>
        <end position="405"/>
    </location>
</feature>
<dbReference type="EMBL" id="JOKZ01000225">
    <property type="protein sequence ID" value="KKP00875.1"/>
    <property type="molecule type" value="Genomic_DNA"/>
</dbReference>
<keyword evidence="2 6" id="KW-0812">Transmembrane</keyword>
<feature type="domain" description="Major facilitator superfamily (MFS) profile" evidence="7">
    <location>
        <begin position="91"/>
        <end position="538"/>
    </location>
</feature>
<feature type="transmembrane region" description="Helical" evidence="6">
    <location>
        <begin position="88"/>
        <end position="114"/>
    </location>
</feature>
<evidence type="ECO:0000256" key="2">
    <source>
        <dbReference type="ARBA" id="ARBA00022692"/>
    </source>
</evidence>
<feature type="transmembrane region" description="Helical" evidence="6">
    <location>
        <begin position="437"/>
        <end position="463"/>
    </location>
</feature>
<name>A0A0F9X8J3_TRIHA</name>
<gene>
    <name evidence="8" type="ORF">THAR02_07021</name>
</gene>
<proteinExistence type="predicted"/>
<evidence type="ECO:0000313" key="9">
    <source>
        <dbReference type="Proteomes" id="UP000034112"/>
    </source>
</evidence>
<feature type="transmembrane region" description="Helical" evidence="6">
    <location>
        <begin position="278"/>
        <end position="297"/>
    </location>
</feature>
<evidence type="ECO:0000256" key="6">
    <source>
        <dbReference type="SAM" id="Phobius"/>
    </source>
</evidence>
<dbReference type="GO" id="GO:0016020">
    <property type="term" value="C:membrane"/>
    <property type="evidence" value="ECO:0007669"/>
    <property type="project" value="UniProtKB-SubCell"/>
</dbReference>
<keyword evidence="4 6" id="KW-0472">Membrane</keyword>
<accession>A0A0F9X8J3</accession>
<dbReference type="GO" id="GO:0022857">
    <property type="term" value="F:transmembrane transporter activity"/>
    <property type="evidence" value="ECO:0007669"/>
    <property type="project" value="InterPro"/>
</dbReference>
<protein>
    <recommendedName>
        <fullName evidence="7">Major facilitator superfamily (MFS) profile domain-containing protein</fullName>
    </recommendedName>
</protein>
<evidence type="ECO:0000313" key="8">
    <source>
        <dbReference type="EMBL" id="KKP00875.1"/>
    </source>
</evidence>
<dbReference type="PROSITE" id="PS50850">
    <property type="entry name" value="MFS"/>
    <property type="match status" value="1"/>
</dbReference>
<dbReference type="SUPFAM" id="SSF103473">
    <property type="entry name" value="MFS general substrate transporter"/>
    <property type="match status" value="1"/>
</dbReference>
<feature type="transmembrane region" description="Helical" evidence="6">
    <location>
        <begin position="215"/>
        <end position="238"/>
    </location>
</feature>
<evidence type="ECO:0000256" key="3">
    <source>
        <dbReference type="ARBA" id="ARBA00022989"/>
    </source>
</evidence>
<dbReference type="InterPro" id="IPR020846">
    <property type="entry name" value="MFS_dom"/>
</dbReference>
<organism evidence="8 9">
    <name type="scientific">Trichoderma harzianum</name>
    <name type="common">Hypocrea lixii</name>
    <dbReference type="NCBI Taxonomy" id="5544"/>
    <lineage>
        <taxon>Eukaryota</taxon>
        <taxon>Fungi</taxon>
        <taxon>Dikarya</taxon>
        <taxon>Ascomycota</taxon>
        <taxon>Pezizomycotina</taxon>
        <taxon>Sordariomycetes</taxon>
        <taxon>Hypocreomycetidae</taxon>
        <taxon>Hypocreales</taxon>
        <taxon>Hypocreaceae</taxon>
        <taxon>Trichoderma</taxon>
    </lineage>
</organism>
<dbReference type="CDD" id="cd17476">
    <property type="entry name" value="MFS_Amf1_MDR_like"/>
    <property type="match status" value="1"/>
</dbReference>
<reference evidence="9" key="1">
    <citation type="journal article" date="2015" name="Genome Announc.">
        <title>Draft whole-genome sequence of the biocontrol agent Trichoderma harzianum T6776.</title>
        <authorList>
            <person name="Baroncelli R."/>
            <person name="Piaggeschi G."/>
            <person name="Fiorini L."/>
            <person name="Bertolini E."/>
            <person name="Zapparata A."/>
            <person name="Pe M.E."/>
            <person name="Sarrocco S."/>
            <person name="Vannacci G."/>
        </authorList>
    </citation>
    <scope>NUCLEOTIDE SEQUENCE [LARGE SCALE GENOMIC DNA]</scope>
    <source>
        <strain evidence="9">T6776</strain>
    </source>
</reference>